<dbReference type="InterPro" id="IPR004632">
    <property type="entry name" value="4NH2But_aminotransferase_bac"/>
</dbReference>
<evidence type="ECO:0000256" key="6">
    <source>
        <dbReference type="RuleBase" id="RU003560"/>
    </source>
</evidence>
<dbReference type="RefSeq" id="WP_161815895.1">
    <property type="nucleotide sequence ID" value="NZ_BLJN01000008.1"/>
</dbReference>
<accession>A0A829YLW9</accession>
<comment type="cofactor">
    <cofactor evidence="1">
        <name>pyridoxal 5'-phosphate</name>
        <dbReference type="ChEBI" id="CHEBI:597326"/>
    </cofactor>
</comment>
<comment type="similarity">
    <text evidence="2 6">Belongs to the class-III pyridoxal-phosphate-dependent aminotransferase family.</text>
</comment>
<keyword evidence="8" id="KW-1185">Reference proteome</keyword>
<sequence>MSANSDLHNRRNAALTKGMSTMLPIYIEKGQNAEVWDADGRRFVDFAGGIAVLNTGHLHPQVKAAVQQQLEAGFTHTCVMITPYRVAVELAEKLNALAPGPTPKKTMLVTTGAEAVENAVKIARAHTGRSAVIAFGGSFHGRTYMAMALTGKVSPYKVGFGPFPGDVYHVPYPVTYHGVTSEDSLAALDQLFKYDVEPSRVAAIIIEPVLGEGGFYAAPVEFLKALRALCDKHGIVLIVDEIQTGFARTGKMFAIEHYGIEPDLMTMAKSLAGGFPLAAVVGKQQIMDAPITGGLGGTYAGSAVSCAAALAVIDVMEKEKLPARANHVGDILMQRLRKFQGEFTCVGEVRGLGAMVAMELVRNRDPHAPDADLAKALVQRAAANGLVLLSCGLYSNVIRLLVPLTASDAIINEGLDIIEKSLREVLAAATPVAATG</sequence>
<gene>
    <name evidence="7" type="primary">gabT</name>
    <name evidence="7" type="ORF">GCM10011487_63050</name>
</gene>
<keyword evidence="5 6" id="KW-0663">Pyridoxal phosphate</keyword>
<dbReference type="GO" id="GO:0042802">
    <property type="term" value="F:identical protein binding"/>
    <property type="evidence" value="ECO:0007669"/>
    <property type="project" value="TreeGrafter"/>
</dbReference>
<dbReference type="InterPro" id="IPR049704">
    <property type="entry name" value="Aminotrans_3_PPA_site"/>
</dbReference>
<proteinExistence type="inferred from homology"/>
<dbReference type="InterPro" id="IPR005814">
    <property type="entry name" value="Aminotrans_3"/>
</dbReference>
<evidence type="ECO:0000256" key="5">
    <source>
        <dbReference type="ARBA" id="ARBA00022898"/>
    </source>
</evidence>
<evidence type="ECO:0000313" key="7">
    <source>
        <dbReference type="EMBL" id="GFE84305.1"/>
    </source>
</evidence>
<reference evidence="8" key="1">
    <citation type="submission" date="2020-01" db="EMBL/GenBank/DDBJ databases">
        <title>'Steroidobacter agaridevorans' sp. nov., agar-degrading bacteria isolated from rhizosphere soils.</title>
        <authorList>
            <person name="Ikenaga M."/>
            <person name="Kataoka M."/>
            <person name="Murouchi A."/>
            <person name="Katsuragi S."/>
            <person name="Sakai M."/>
        </authorList>
    </citation>
    <scope>NUCLEOTIDE SEQUENCE [LARGE SCALE GENOMIC DNA]</scope>
    <source>
        <strain evidence="8">YU21-B</strain>
    </source>
</reference>
<organism evidence="7 8">
    <name type="scientific">Steroidobacter agaridevorans</name>
    <dbReference type="NCBI Taxonomy" id="2695856"/>
    <lineage>
        <taxon>Bacteria</taxon>
        <taxon>Pseudomonadati</taxon>
        <taxon>Pseudomonadota</taxon>
        <taxon>Gammaproteobacteria</taxon>
        <taxon>Steroidobacterales</taxon>
        <taxon>Steroidobacteraceae</taxon>
        <taxon>Steroidobacter</taxon>
    </lineage>
</organism>
<comment type="caution">
    <text evidence="7">The sequence shown here is derived from an EMBL/GenBank/DDBJ whole genome shotgun (WGS) entry which is preliminary data.</text>
</comment>
<dbReference type="GO" id="GO:0009448">
    <property type="term" value="P:gamma-aminobutyric acid metabolic process"/>
    <property type="evidence" value="ECO:0007669"/>
    <property type="project" value="InterPro"/>
</dbReference>
<dbReference type="InterPro" id="IPR050103">
    <property type="entry name" value="Class-III_PLP-dep_AT"/>
</dbReference>
<dbReference type="GO" id="GO:0030170">
    <property type="term" value="F:pyridoxal phosphate binding"/>
    <property type="evidence" value="ECO:0007669"/>
    <property type="project" value="InterPro"/>
</dbReference>
<dbReference type="CDD" id="cd00610">
    <property type="entry name" value="OAT_like"/>
    <property type="match status" value="1"/>
</dbReference>
<keyword evidence="4" id="KW-0808">Transferase</keyword>
<dbReference type="GO" id="GO:0034386">
    <property type="term" value="F:4-aminobutyrate:2-oxoglutarate transaminase activity"/>
    <property type="evidence" value="ECO:0007669"/>
    <property type="project" value="InterPro"/>
</dbReference>
<evidence type="ECO:0000256" key="4">
    <source>
        <dbReference type="ARBA" id="ARBA00022679"/>
    </source>
</evidence>
<dbReference type="InterPro" id="IPR015422">
    <property type="entry name" value="PyrdxlP-dep_Trfase_small"/>
</dbReference>
<evidence type="ECO:0000256" key="2">
    <source>
        <dbReference type="ARBA" id="ARBA00008954"/>
    </source>
</evidence>
<dbReference type="Gene3D" id="3.40.640.10">
    <property type="entry name" value="Type I PLP-dependent aspartate aminotransferase-like (Major domain)"/>
    <property type="match status" value="1"/>
</dbReference>
<dbReference type="SUPFAM" id="SSF53383">
    <property type="entry name" value="PLP-dependent transferases"/>
    <property type="match status" value="1"/>
</dbReference>
<name>A0A829YLW9_9GAMM</name>
<dbReference type="Gene3D" id="3.90.1150.10">
    <property type="entry name" value="Aspartate Aminotransferase, domain 1"/>
    <property type="match status" value="1"/>
</dbReference>
<dbReference type="AlphaFoldDB" id="A0A829YLW9"/>
<protein>
    <submittedName>
        <fullName evidence="7">4-aminobutyrate transaminase</fullName>
    </submittedName>
</protein>
<evidence type="ECO:0000256" key="1">
    <source>
        <dbReference type="ARBA" id="ARBA00001933"/>
    </source>
</evidence>
<dbReference type="Proteomes" id="UP000445000">
    <property type="component" value="Unassembled WGS sequence"/>
</dbReference>
<dbReference type="EMBL" id="BLJN01000008">
    <property type="protein sequence ID" value="GFE84305.1"/>
    <property type="molecule type" value="Genomic_DNA"/>
</dbReference>
<dbReference type="InterPro" id="IPR015421">
    <property type="entry name" value="PyrdxlP-dep_Trfase_major"/>
</dbReference>
<keyword evidence="3" id="KW-0032">Aminotransferase</keyword>
<dbReference type="PANTHER" id="PTHR11986">
    <property type="entry name" value="AMINOTRANSFERASE CLASS III"/>
    <property type="match status" value="1"/>
</dbReference>
<dbReference type="FunFam" id="3.40.640.10:FF:000013">
    <property type="entry name" value="4-aminobutyrate aminotransferase"/>
    <property type="match status" value="1"/>
</dbReference>
<dbReference type="PROSITE" id="PS00600">
    <property type="entry name" value="AA_TRANSFER_CLASS_3"/>
    <property type="match status" value="1"/>
</dbReference>
<evidence type="ECO:0000313" key="8">
    <source>
        <dbReference type="Proteomes" id="UP000445000"/>
    </source>
</evidence>
<dbReference type="NCBIfam" id="TIGR00700">
    <property type="entry name" value="GABAtrnsam"/>
    <property type="match status" value="1"/>
</dbReference>
<dbReference type="InterPro" id="IPR015424">
    <property type="entry name" value="PyrdxlP-dep_Trfase"/>
</dbReference>
<dbReference type="PIRSF" id="PIRSF000521">
    <property type="entry name" value="Transaminase_4ab_Lys_Orn"/>
    <property type="match status" value="1"/>
</dbReference>
<dbReference type="Pfam" id="PF00202">
    <property type="entry name" value="Aminotran_3"/>
    <property type="match status" value="1"/>
</dbReference>
<evidence type="ECO:0000256" key="3">
    <source>
        <dbReference type="ARBA" id="ARBA00022576"/>
    </source>
</evidence>